<reference evidence="2" key="2">
    <citation type="journal article" date="2011" name="J. Bacteriol.">
        <title>Long-chain N-acyl amino acid synthases are linked to the putative PEP-CTERM/exosortase protein-sorting system in Gram-negative bacteria.</title>
        <authorList>
            <person name="Craig J.W."/>
            <person name="Cherry M.A."/>
            <person name="Brady S.F."/>
        </authorList>
    </citation>
    <scope>NUCLEOTIDE SEQUENCE</scope>
</reference>
<organism evidence="2">
    <name type="scientific">uncultured bacterium CSL12</name>
    <dbReference type="NCBI Taxonomy" id="1091567"/>
    <lineage>
        <taxon>Bacteria</taxon>
        <taxon>environmental samples</taxon>
    </lineage>
</organism>
<protein>
    <recommendedName>
        <fullName evidence="1">Ice-binding protein C-terminal domain-containing protein</fullName>
    </recommendedName>
</protein>
<name>G4WVH1_9BACT</name>
<dbReference type="NCBIfam" id="TIGR02595">
    <property type="entry name" value="PEP_CTERM"/>
    <property type="match status" value="1"/>
</dbReference>
<sequence length="176" mass="17899">MSASVFVDSLVFNSILSGPLNFSNNTPGTSTASITKSATQTLDGGANIKAGLFNIAFQYPVSKAGGFRFSGGEVSQWEITGTGLTSSNFLKVSLANANMFGGPYYMAAHAQGIPVLGGGTTGGSIGAEPRLPPAVFAAFATTAAVAAIPEPEIYAALFAGLGLLGFVARRRKLQSA</sequence>
<evidence type="ECO:0000313" key="2">
    <source>
        <dbReference type="EMBL" id="AEQ20423.1"/>
    </source>
</evidence>
<proteinExistence type="predicted"/>
<dbReference type="Pfam" id="PF07589">
    <property type="entry name" value="PEP-CTERM"/>
    <property type="match status" value="1"/>
</dbReference>
<dbReference type="EMBL" id="JF429409">
    <property type="protein sequence ID" value="AEQ20423.1"/>
    <property type="molecule type" value="Genomic_DNA"/>
</dbReference>
<evidence type="ECO:0000259" key="1">
    <source>
        <dbReference type="Pfam" id="PF07589"/>
    </source>
</evidence>
<accession>G4WVH1</accession>
<feature type="domain" description="Ice-binding protein C-terminal" evidence="1">
    <location>
        <begin position="147"/>
        <end position="171"/>
    </location>
</feature>
<dbReference type="AlphaFoldDB" id="G4WVH1"/>
<dbReference type="InterPro" id="IPR013424">
    <property type="entry name" value="Ice-binding_C"/>
</dbReference>
<reference evidence="2" key="1">
    <citation type="journal article" date="2000" name="J. Am. Chem. Soc.">
        <title>Long-Chain N-Acyl Amino Acid Antibiotics Isolated from Heterologously Expressed Environmental DNA.</title>
        <authorList>
            <person name="Brady S.F."/>
            <person name="Clardy J."/>
        </authorList>
    </citation>
    <scope>NUCLEOTIDE SEQUENCE</scope>
</reference>